<dbReference type="Gene3D" id="1.10.260.40">
    <property type="entry name" value="lambda repressor-like DNA-binding domains"/>
    <property type="match status" value="1"/>
</dbReference>
<evidence type="ECO:0000259" key="2">
    <source>
        <dbReference type="PROSITE" id="PS50943"/>
    </source>
</evidence>
<dbReference type="PANTHER" id="PTHR46797">
    <property type="entry name" value="HTH-TYPE TRANSCRIPTIONAL REGULATOR"/>
    <property type="match status" value="1"/>
</dbReference>
<accession>A0A415L5I4</accession>
<sequence length="64" mass="7115">MGYKIRECRKERSMSQCELAEKSGVSRTIISGLENGTITTTTTDTLLKIAKALDKKVSDIFFEA</sequence>
<feature type="domain" description="HTH cro/C1-type" evidence="2">
    <location>
        <begin position="5"/>
        <end position="60"/>
    </location>
</feature>
<dbReference type="InterPro" id="IPR001387">
    <property type="entry name" value="Cro/C1-type_HTH"/>
</dbReference>
<keyword evidence="1" id="KW-0238">DNA-binding</keyword>
<name>A0A415L5I4_9FIRM</name>
<evidence type="ECO:0000256" key="1">
    <source>
        <dbReference type="ARBA" id="ARBA00023125"/>
    </source>
</evidence>
<dbReference type="GO" id="GO:0003677">
    <property type="term" value="F:DNA binding"/>
    <property type="evidence" value="ECO:0007669"/>
    <property type="project" value="UniProtKB-KW"/>
</dbReference>
<dbReference type="PANTHER" id="PTHR46797:SF1">
    <property type="entry name" value="METHYLPHOSPHONATE SYNTHASE"/>
    <property type="match status" value="1"/>
</dbReference>
<dbReference type="AlphaFoldDB" id="A0A415L5I4"/>
<dbReference type="InterPro" id="IPR010982">
    <property type="entry name" value="Lambda_DNA-bd_dom_sf"/>
</dbReference>
<proteinExistence type="predicted"/>
<evidence type="ECO:0000313" key="4">
    <source>
        <dbReference type="Proteomes" id="UP000285897"/>
    </source>
</evidence>
<dbReference type="CDD" id="cd00093">
    <property type="entry name" value="HTH_XRE"/>
    <property type="match status" value="1"/>
</dbReference>
<evidence type="ECO:0000313" key="3">
    <source>
        <dbReference type="EMBL" id="RHL43714.1"/>
    </source>
</evidence>
<reference evidence="3 4" key="1">
    <citation type="submission" date="2018-08" db="EMBL/GenBank/DDBJ databases">
        <title>A genome reference for cultivated species of the human gut microbiota.</title>
        <authorList>
            <person name="Zou Y."/>
            <person name="Xue W."/>
            <person name="Luo G."/>
        </authorList>
    </citation>
    <scope>NUCLEOTIDE SEQUENCE [LARGE SCALE GENOMIC DNA]</scope>
    <source>
        <strain evidence="3 4">AF37-6AC</strain>
    </source>
</reference>
<dbReference type="InterPro" id="IPR050807">
    <property type="entry name" value="TransReg_Diox_bact_type"/>
</dbReference>
<dbReference type="Proteomes" id="UP000285897">
    <property type="component" value="Unassembled WGS sequence"/>
</dbReference>
<organism evidence="3 4">
    <name type="scientific">Blautia obeum</name>
    <dbReference type="NCBI Taxonomy" id="40520"/>
    <lineage>
        <taxon>Bacteria</taxon>
        <taxon>Bacillati</taxon>
        <taxon>Bacillota</taxon>
        <taxon>Clostridia</taxon>
        <taxon>Lachnospirales</taxon>
        <taxon>Lachnospiraceae</taxon>
        <taxon>Blautia</taxon>
    </lineage>
</organism>
<dbReference type="SMART" id="SM00530">
    <property type="entry name" value="HTH_XRE"/>
    <property type="match status" value="1"/>
</dbReference>
<gene>
    <name evidence="3" type="ORF">DW021_15475</name>
</gene>
<dbReference type="GO" id="GO:0005829">
    <property type="term" value="C:cytosol"/>
    <property type="evidence" value="ECO:0007669"/>
    <property type="project" value="TreeGrafter"/>
</dbReference>
<dbReference type="Pfam" id="PF01381">
    <property type="entry name" value="HTH_3"/>
    <property type="match status" value="1"/>
</dbReference>
<dbReference type="RefSeq" id="WP_118393453.1">
    <property type="nucleotide sequence ID" value="NZ_QROS01000016.1"/>
</dbReference>
<comment type="caution">
    <text evidence="3">The sequence shown here is derived from an EMBL/GenBank/DDBJ whole genome shotgun (WGS) entry which is preliminary data.</text>
</comment>
<dbReference type="PROSITE" id="PS50943">
    <property type="entry name" value="HTH_CROC1"/>
    <property type="match status" value="1"/>
</dbReference>
<dbReference type="GO" id="GO:0003700">
    <property type="term" value="F:DNA-binding transcription factor activity"/>
    <property type="evidence" value="ECO:0007669"/>
    <property type="project" value="TreeGrafter"/>
</dbReference>
<protein>
    <submittedName>
        <fullName evidence="3">Helix-turn-helix domain-containing protein</fullName>
    </submittedName>
</protein>
<dbReference type="SUPFAM" id="SSF47413">
    <property type="entry name" value="lambda repressor-like DNA-binding domains"/>
    <property type="match status" value="1"/>
</dbReference>
<dbReference type="EMBL" id="QROS01000016">
    <property type="protein sequence ID" value="RHL43714.1"/>
    <property type="molecule type" value="Genomic_DNA"/>
</dbReference>